<organism evidence="8 9">
    <name type="scientific">Umezawaea tangerina</name>
    <dbReference type="NCBI Taxonomy" id="84725"/>
    <lineage>
        <taxon>Bacteria</taxon>
        <taxon>Bacillati</taxon>
        <taxon>Actinomycetota</taxon>
        <taxon>Actinomycetes</taxon>
        <taxon>Pseudonocardiales</taxon>
        <taxon>Pseudonocardiaceae</taxon>
        <taxon>Umezawaea</taxon>
    </lineage>
</organism>
<feature type="domain" description="ABC transmembrane type-1" evidence="7">
    <location>
        <begin position="55"/>
        <end position="236"/>
    </location>
</feature>
<dbReference type="Gene3D" id="1.10.3720.10">
    <property type="entry name" value="MetI-like"/>
    <property type="match status" value="1"/>
</dbReference>
<reference evidence="8 9" key="1">
    <citation type="submission" date="2018-03" db="EMBL/GenBank/DDBJ databases">
        <title>Genomic Encyclopedia of Archaeal and Bacterial Type Strains, Phase II (KMG-II): from individual species to whole genera.</title>
        <authorList>
            <person name="Goeker M."/>
        </authorList>
    </citation>
    <scope>NUCLEOTIDE SEQUENCE [LARGE SCALE GENOMIC DNA]</scope>
    <source>
        <strain evidence="8 9">DSM 44720</strain>
    </source>
</reference>
<dbReference type="PANTHER" id="PTHR30177:SF4">
    <property type="entry name" value="OSMOPROTECTANT IMPORT PERMEASE PROTEIN OSMW"/>
    <property type="match status" value="1"/>
</dbReference>
<evidence type="ECO:0000256" key="5">
    <source>
        <dbReference type="ARBA" id="ARBA00023136"/>
    </source>
</evidence>
<dbReference type="Proteomes" id="UP000239494">
    <property type="component" value="Unassembled WGS sequence"/>
</dbReference>
<feature type="transmembrane region" description="Helical" evidence="6">
    <location>
        <begin position="175"/>
        <end position="197"/>
    </location>
</feature>
<evidence type="ECO:0000256" key="4">
    <source>
        <dbReference type="ARBA" id="ARBA00022989"/>
    </source>
</evidence>
<accession>A0A2T0T264</accession>
<proteinExistence type="inferred from homology"/>
<dbReference type="InterPro" id="IPR051204">
    <property type="entry name" value="ABC_transp_perm/SBD"/>
</dbReference>
<comment type="subcellular location">
    <subcellularLocation>
        <location evidence="6">Cell membrane</location>
        <topology evidence="6">Multi-pass membrane protein</topology>
    </subcellularLocation>
    <subcellularLocation>
        <location evidence="1">Membrane</location>
        <topology evidence="1">Multi-pass membrane protein</topology>
    </subcellularLocation>
</comment>
<evidence type="ECO:0000256" key="2">
    <source>
        <dbReference type="ARBA" id="ARBA00022448"/>
    </source>
</evidence>
<dbReference type="InterPro" id="IPR000515">
    <property type="entry name" value="MetI-like"/>
</dbReference>
<dbReference type="OrthoDB" id="9801163at2"/>
<keyword evidence="5 6" id="KW-0472">Membrane</keyword>
<dbReference type="GO" id="GO:0055085">
    <property type="term" value="P:transmembrane transport"/>
    <property type="evidence" value="ECO:0007669"/>
    <property type="project" value="InterPro"/>
</dbReference>
<dbReference type="AlphaFoldDB" id="A0A2T0T264"/>
<evidence type="ECO:0000256" key="3">
    <source>
        <dbReference type="ARBA" id="ARBA00022692"/>
    </source>
</evidence>
<evidence type="ECO:0000256" key="6">
    <source>
        <dbReference type="RuleBase" id="RU363032"/>
    </source>
</evidence>
<dbReference type="SUPFAM" id="SSF161098">
    <property type="entry name" value="MetI-like"/>
    <property type="match status" value="1"/>
</dbReference>
<feature type="transmembrane region" description="Helical" evidence="6">
    <location>
        <begin position="12"/>
        <end position="33"/>
    </location>
</feature>
<feature type="transmembrane region" description="Helical" evidence="6">
    <location>
        <begin position="59"/>
        <end position="83"/>
    </location>
</feature>
<dbReference type="RefSeq" id="WP_106189632.1">
    <property type="nucleotide sequence ID" value="NZ_PVTF01000007.1"/>
</dbReference>
<feature type="transmembrane region" description="Helical" evidence="6">
    <location>
        <begin position="90"/>
        <end position="115"/>
    </location>
</feature>
<protein>
    <submittedName>
        <fullName evidence="8">Osmoprotectant transport system permease protein</fullName>
    </submittedName>
</protein>
<keyword evidence="2 6" id="KW-0813">Transport</keyword>
<feature type="transmembrane region" description="Helical" evidence="6">
    <location>
        <begin position="217"/>
        <end position="239"/>
    </location>
</feature>
<comment type="caution">
    <text evidence="8">The sequence shown here is derived from an EMBL/GenBank/DDBJ whole genome shotgun (WGS) entry which is preliminary data.</text>
</comment>
<dbReference type="GO" id="GO:0005886">
    <property type="term" value="C:plasma membrane"/>
    <property type="evidence" value="ECO:0007669"/>
    <property type="project" value="UniProtKB-SubCell"/>
</dbReference>
<dbReference type="GO" id="GO:0031460">
    <property type="term" value="P:glycine betaine transport"/>
    <property type="evidence" value="ECO:0007669"/>
    <property type="project" value="TreeGrafter"/>
</dbReference>
<evidence type="ECO:0000313" key="8">
    <source>
        <dbReference type="EMBL" id="PRY39723.1"/>
    </source>
</evidence>
<dbReference type="PANTHER" id="PTHR30177">
    <property type="entry name" value="GLYCINE BETAINE/L-PROLINE TRANSPORT SYSTEM PERMEASE PROTEIN PROW"/>
    <property type="match status" value="1"/>
</dbReference>
<evidence type="ECO:0000313" key="9">
    <source>
        <dbReference type="Proteomes" id="UP000239494"/>
    </source>
</evidence>
<gene>
    <name evidence="8" type="ORF">CLV43_107310</name>
</gene>
<dbReference type="CDD" id="cd06261">
    <property type="entry name" value="TM_PBP2"/>
    <property type="match status" value="1"/>
</dbReference>
<keyword evidence="3 6" id="KW-0812">Transmembrane</keyword>
<name>A0A2T0T264_9PSEU</name>
<dbReference type="EMBL" id="PVTF01000007">
    <property type="protein sequence ID" value="PRY39723.1"/>
    <property type="molecule type" value="Genomic_DNA"/>
</dbReference>
<keyword evidence="4 6" id="KW-1133">Transmembrane helix</keyword>
<comment type="similarity">
    <text evidence="6">Belongs to the binding-protein-dependent transport system permease family.</text>
</comment>
<dbReference type="PROSITE" id="PS50928">
    <property type="entry name" value="ABC_TM1"/>
    <property type="match status" value="1"/>
</dbReference>
<evidence type="ECO:0000259" key="7">
    <source>
        <dbReference type="PROSITE" id="PS50928"/>
    </source>
</evidence>
<dbReference type="Pfam" id="PF00528">
    <property type="entry name" value="BPD_transp_1"/>
    <property type="match status" value="1"/>
</dbReference>
<keyword evidence="9" id="KW-1185">Reference proteome</keyword>
<evidence type="ECO:0000256" key="1">
    <source>
        <dbReference type="ARBA" id="ARBA00004141"/>
    </source>
</evidence>
<sequence>MTVHTGPQRTRLLRHVATPLAVTVVLVALFAWVGTLRLDSIESRTLNAGYLLDRTREHLVLTVTSSALVALLAIPTAIAAYRVRSRVVKAVVIALGNIGQATPAVGVVILLAIVWRTGFTTALVSLVAYCFLPVLRNTLTGLEQVDAATREAALGMGMTPRQVLWRVELPLASPVILAGLRTALVFSVGVATIATFINAGGLGDMIINGLKLQRFSVLLVGAVLVAAIAVLIDWAAGLVEDWTRPRGL</sequence>
<dbReference type="InterPro" id="IPR035906">
    <property type="entry name" value="MetI-like_sf"/>
</dbReference>